<feature type="compositionally biased region" description="Basic and acidic residues" evidence="1">
    <location>
        <begin position="62"/>
        <end position="75"/>
    </location>
</feature>
<evidence type="ECO:0000313" key="3">
    <source>
        <dbReference type="Proteomes" id="UP000516134"/>
    </source>
</evidence>
<evidence type="ECO:0008006" key="4">
    <source>
        <dbReference type="Google" id="ProtNLM"/>
    </source>
</evidence>
<protein>
    <recommendedName>
        <fullName evidence="4">Prevent-host-death protein</fullName>
    </recommendedName>
</protein>
<feature type="region of interest" description="Disordered" evidence="1">
    <location>
        <begin position="36"/>
        <end position="75"/>
    </location>
</feature>
<dbReference type="RefSeq" id="WP_187714575.1">
    <property type="nucleotide sequence ID" value="NZ_BAABJC010000001.1"/>
</dbReference>
<keyword evidence="3" id="KW-1185">Reference proteome</keyword>
<accession>A0ABX6T0D1</accession>
<sequence length="75" mass="8593">MIWSRDRLAGLEFATPVPPEALGQRAPQPRIAITKDTRNVDFRRPGFRGNQMTDEEQEFFDELTRPPPDDPDKGP</sequence>
<evidence type="ECO:0000313" key="2">
    <source>
        <dbReference type="EMBL" id="QNP43145.1"/>
    </source>
</evidence>
<name>A0ABX6T0D1_9SPHN</name>
<organism evidence="2 3">
    <name type="scientific">Sphingomonas daechungensis</name>
    <dbReference type="NCBI Taxonomy" id="1176646"/>
    <lineage>
        <taxon>Bacteria</taxon>
        <taxon>Pseudomonadati</taxon>
        <taxon>Pseudomonadota</taxon>
        <taxon>Alphaproteobacteria</taxon>
        <taxon>Sphingomonadales</taxon>
        <taxon>Sphingomonadaceae</taxon>
        <taxon>Sphingomonas</taxon>
    </lineage>
</organism>
<reference evidence="2 3" key="1">
    <citation type="submission" date="2020-08" db="EMBL/GenBank/DDBJ databases">
        <title>Genome sequence of Sphingomonas daechungensis KACC 18115T.</title>
        <authorList>
            <person name="Hyun D.-W."/>
            <person name="Bae J.-W."/>
        </authorList>
    </citation>
    <scope>NUCLEOTIDE SEQUENCE [LARGE SCALE GENOMIC DNA]</scope>
    <source>
        <strain evidence="2 3">KACC 18115</strain>
    </source>
</reference>
<dbReference type="EMBL" id="CP060780">
    <property type="protein sequence ID" value="QNP43145.1"/>
    <property type="molecule type" value="Genomic_DNA"/>
</dbReference>
<gene>
    <name evidence="2" type="ORF">H9L15_14580</name>
</gene>
<proteinExistence type="predicted"/>
<dbReference type="Proteomes" id="UP000516134">
    <property type="component" value="Chromosome"/>
</dbReference>
<evidence type="ECO:0000256" key="1">
    <source>
        <dbReference type="SAM" id="MobiDB-lite"/>
    </source>
</evidence>